<keyword evidence="1" id="KW-0378">Hydrolase</keyword>
<organism evidence="1 2">
    <name type="scientific">Desertifilum tharense IPPAS B-1220</name>
    <dbReference type="NCBI Taxonomy" id="1781255"/>
    <lineage>
        <taxon>Bacteria</taxon>
        <taxon>Bacillati</taxon>
        <taxon>Cyanobacteriota</taxon>
        <taxon>Cyanophyceae</taxon>
        <taxon>Desertifilales</taxon>
        <taxon>Desertifilaceae</taxon>
        <taxon>Desertifilum</taxon>
    </lineage>
</organism>
<gene>
    <name evidence="1" type="ORF">BH720_031390</name>
</gene>
<name>A0ACD5GSP3_9CYAN</name>
<keyword evidence="2" id="KW-1185">Reference proteome</keyword>
<evidence type="ECO:0000313" key="2">
    <source>
        <dbReference type="Proteomes" id="UP000095472"/>
    </source>
</evidence>
<dbReference type="Proteomes" id="UP000095472">
    <property type="component" value="Chromosome"/>
</dbReference>
<protein>
    <submittedName>
        <fullName evidence="1">Alpha/beta hydrolase</fullName>
        <ecNumber evidence="1">3.-.-.-</ecNumber>
    </submittedName>
</protein>
<accession>A0ACD5GSP3</accession>
<sequence length="284" mass="31858">MLKHQRLKRWIIGDFSVKRLIRSALAIYAVVCVYAWGFSDRQIFLPPPSSYSDHPGIIKLASAPEVQISATYLPNPQADYTLLYSHGNAEDLGQIQPVLVYLRSLGFSVFAYDYRRYGTSQGTPTEQGVYADITAAYRYLTEALNIPSNRIIAHGRSIGAVPAVELASRYRVGGVILENPLTSAFRVVTRIPILPFDKFNNLQKISQIRSPIAILHGTEDRTIPFSHGQQLYAAANEPKFFIPIEGGEHNDLMGEQYDRAIQDFRRYLSDRANLVSGRPLSGRI</sequence>
<proteinExistence type="predicted"/>
<evidence type="ECO:0000313" key="1">
    <source>
        <dbReference type="EMBL" id="XPM63689.1"/>
    </source>
</evidence>
<dbReference type="EMBL" id="CP182909">
    <property type="protein sequence ID" value="XPM63689.1"/>
    <property type="molecule type" value="Genomic_DNA"/>
</dbReference>
<reference evidence="1 2" key="1">
    <citation type="journal article" date="2016" name="Genome Announc.">
        <title>Draft Genome Sequence of the Thermotolerant Cyanobacterium Desertifilum sp. IPPAS B-1220.</title>
        <authorList>
            <person name="Mironov K.S."/>
            <person name="Sinetova M.A."/>
            <person name="Bolatkhan K."/>
            <person name="Zayadan B.K."/>
            <person name="Ustinova V.V."/>
            <person name="Kupriyanova E.V."/>
            <person name="Skrypnik A.N."/>
            <person name="Gogoleva N.E."/>
            <person name="Gogolev Y.V."/>
            <person name="Los D.A."/>
        </authorList>
    </citation>
    <scope>NUCLEOTIDE SEQUENCE [LARGE SCALE GENOMIC DNA]</scope>
    <source>
        <strain evidence="1 2">IPPAS B-1220</strain>
    </source>
</reference>
<dbReference type="EC" id="3.-.-.-" evidence="1"/>